<dbReference type="KEGG" id="sqz:FQU76_02640"/>
<reference evidence="1 2" key="1">
    <citation type="submission" date="2019-07" db="EMBL/GenBank/DDBJ databases">
        <authorList>
            <person name="Zhu P."/>
        </authorList>
    </citation>
    <scope>NUCLEOTIDE SEQUENCE [LARGE SCALE GENOMIC DNA]</scope>
    <source>
        <strain evidence="1 2">SSL-25</strain>
    </source>
</reference>
<dbReference type="EMBL" id="CP042266">
    <property type="protein sequence ID" value="QDY75588.1"/>
    <property type="molecule type" value="Genomic_DNA"/>
</dbReference>
<dbReference type="SUPFAM" id="SSF54427">
    <property type="entry name" value="NTF2-like"/>
    <property type="match status" value="1"/>
</dbReference>
<protein>
    <submittedName>
        <fullName evidence="1">Nuclear transport factor 2 family protein</fullName>
    </submittedName>
</protein>
<gene>
    <name evidence="1" type="ORF">FQU76_02640</name>
</gene>
<organism evidence="1 2">
    <name type="scientific">Streptomyces qinzhouensis</name>
    <dbReference type="NCBI Taxonomy" id="2599401"/>
    <lineage>
        <taxon>Bacteria</taxon>
        <taxon>Bacillati</taxon>
        <taxon>Actinomycetota</taxon>
        <taxon>Actinomycetes</taxon>
        <taxon>Kitasatosporales</taxon>
        <taxon>Streptomycetaceae</taxon>
        <taxon>Streptomyces</taxon>
    </lineage>
</organism>
<dbReference type="Proteomes" id="UP000320580">
    <property type="component" value="Chromosome"/>
</dbReference>
<dbReference type="InterPro" id="IPR032710">
    <property type="entry name" value="NTF2-like_dom_sf"/>
</dbReference>
<evidence type="ECO:0000313" key="1">
    <source>
        <dbReference type="EMBL" id="QDY75588.1"/>
    </source>
</evidence>
<accession>A0A5B8IBS4</accession>
<dbReference type="AlphaFoldDB" id="A0A5B8IBS4"/>
<name>A0A5B8IBS4_9ACTN</name>
<evidence type="ECO:0000313" key="2">
    <source>
        <dbReference type="Proteomes" id="UP000320580"/>
    </source>
</evidence>
<dbReference type="OrthoDB" id="3431611at2"/>
<dbReference type="RefSeq" id="WP_146478899.1">
    <property type="nucleotide sequence ID" value="NZ_CP042266.1"/>
</dbReference>
<keyword evidence="2" id="KW-1185">Reference proteome</keyword>
<sequence>MNSRHPRKLLPSSLVTDSGVDHVRLAYHYLDIGDVDGYLSLLHEDARPEPPALGCRHDIDRIVASGDCVVAIGRVSPQQVDFVDVFTLSDEGMLRSRRRYAASRAGAR</sequence>
<proteinExistence type="predicted"/>